<reference evidence="7 8" key="1">
    <citation type="journal article" date="2018" name="Front. Microbiol.">
        <title>Genome-Wide Analysis of Corynespora cassiicola Leaf Fall Disease Putative Effectors.</title>
        <authorList>
            <person name="Lopez D."/>
            <person name="Ribeiro S."/>
            <person name="Label P."/>
            <person name="Fumanal B."/>
            <person name="Venisse J.S."/>
            <person name="Kohler A."/>
            <person name="de Oliveira R.R."/>
            <person name="Labutti K."/>
            <person name="Lipzen A."/>
            <person name="Lail K."/>
            <person name="Bauer D."/>
            <person name="Ohm R.A."/>
            <person name="Barry K.W."/>
            <person name="Spatafora J."/>
            <person name="Grigoriev I.V."/>
            <person name="Martin F.M."/>
            <person name="Pujade-Renaud V."/>
        </authorList>
    </citation>
    <scope>NUCLEOTIDE SEQUENCE [LARGE SCALE GENOMIC DNA]</scope>
    <source>
        <strain evidence="7 8">Philippines</strain>
    </source>
</reference>
<keyword evidence="2" id="KW-0285">Flavoprotein</keyword>
<dbReference type="PANTHER" id="PTHR42973">
    <property type="entry name" value="BINDING OXIDOREDUCTASE, PUTATIVE (AFU_ORTHOLOGUE AFUA_1G17690)-RELATED"/>
    <property type="match status" value="1"/>
</dbReference>
<accession>A0A2T2PDY7</accession>
<dbReference type="InterPro" id="IPR006094">
    <property type="entry name" value="Oxid_FAD_bind_N"/>
</dbReference>
<keyword evidence="8" id="KW-1185">Reference proteome</keyword>
<evidence type="ECO:0000259" key="6">
    <source>
        <dbReference type="PROSITE" id="PS51387"/>
    </source>
</evidence>
<keyword evidence="4" id="KW-0560">Oxidoreductase</keyword>
<dbReference type="GO" id="GO:0071949">
    <property type="term" value="F:FAD binding"/>
    <property type="evidence" value="ECO:0007669"/>
    <property type="project" value="InterPro"/>
</dbReference>
<keyword evidence="5" id="KW-0732">Signal</keyword>
<dbReference type="PROSITE" id="PS51387">
    <property type="entry name" value="FAD_PCMH"/>
    <property type="match status" value="1"/>
</dbReference>
<evidence type="ECO:0000256" key="4">
    <source>
        <dbReference type="ARBA" id="ARBA00023002"/>
    </source>
</evidence>
<gene>
    <name evidence="7" type="ORF">BS50DRAFT_671640</name>
</gene>
<keyword evidence="3" id="KW-0274">FAD</keyword>
<feature type="domain" description="FAD-binding PCMH-type" evidence="6">
    <location>
        <begin position="70"/>
        <end position="246"/>
    </location>
</feature>
<evidence type="ECO:0000313" key="7">
    <source>
        <dbReference type="EMBL" id="PSN75518.1"/>
    </source>
</evidence>
<dbReference type="AlphaFoldDB" id="A0A2T2PDY7"/>
<dbReference type="Pfam" id="PF01565">
    <property type="entry name" value="FAD_binding_4"/>
    <property type="match status" value="1"/>
</dbReference>
<dbReference type="InterPro" id="IPR050416">
    <property type="entry name" value="FAD-linked_Oxidoreductase"/>
</dbReference>
<comment type="similarity">
    <text evidence="1">Belongs to the oxygen-dependent FAD-linked oxidoreductase family.</text>
</comment>
<evidence type="ECO:0000256" key="3">
    <source>
        <dbReference type="ARBA" id="ARBA00022827"/>
    </source>
</evidence>
<dbReference type="Gene3D" id="3.30.465.10">
    <property type="match status" value="1"/>
</dbReference>
<dbReference type="EMBL" id="KZ678128">
    <property type="protein sequence ID" value="PSN75518.1"/>
    <property type="molecule type" value="Genomic_DNA"/>
</dbReference>
<proteinExistence type="inferred from homology"/>
<dbReference type="InterPro" id="IPR016169">
    <property type="entry name" value="FAD-bd_PCMH_sub2"/>
</dbReference>
<dbReference type="OrthoDB" id="2151789at2759"/>
<dbReference type="PANTHER" id="PTHR42973:SF53">
    <property type="entry name" value="FAD-BINDING PCMH-TYPE DOMAIN-CONTAINING PROTEIN-RELATED"/>
    <property type="match status" value="1"/>
</dbReference>
<name>A0A2T2PDY7_CORCC</name>
<evidence type="ECO:0000313" key="8">
    <source>
        <dbReference type="Proteomes" id="UP000240883"/>
    </source>
</evidence>
<dbReference type="InterPro" id="IPR016166">
    <property type="entry name" value="FAD-bd_PCMH"/>
</dbReference>
<organism evidence="7 8">
    <name type="scientific">Corynespora cassiicola Philippines</name>
    <dbReference type="NCBI Taxonomy" id="1448308"/>
    <lineage>
        <taxon>Eukaryota</taxon>
        <taxon>Fungi</taxon>
        <taxon>Dikarya</taxon>
        <taxon>Ascomycota</taxon>
        <taxon>Pezizomycotina</taxon>
        <taxon>Dothideomycetes</taxon>
        <taxon>Pleosporomycetidae</taxon>
        <taxon>Pleosporales</taxon>
        <taxon>Corynesporascaceae</taxon>
        <taxon>Corynespora</taxon>
    </lineage>
</organism>
<dbReference type="Proteomes" id="UP000240883">
    <property type="component" value="Unassembled WGS sequence"/>
</dbReference>
<evidence type="ECO:0000256" key="1">
    <source>
        <dbReference type="ARBA" id="ARBA00005466"/>
    </source>
</evidence>
<protein>
    <submittedName>
        <fullName evidence="7">FAD-binding domain-containing protein</fullName>
    </submittedName>
</protein>
<feature type="chain" id="PRO_5015640821" evidence="5">
    <location>
        <begin position="32"/>
        <end position="515"/>
    </location>
</feature>
<dbReference type="STRING" id="1448308.A0A2T2PDY7"/>
<dbReference type="InterPro" id="IPR036318">
    <property type="entry name" value="FAD-bd_PCMH-like_sf"/>
</dbReference>
<evidence type="ECO:0000256" key="2">
    <source>
        <dbReference type="ARBA" id="ARBA00022630"/>
    </source>
</evidence>
<feature type="signal peptide" evidence="5">
    <location>
        <begin position="1"/>
        <end position="31"/>
    </location>
</feature>
<dbReference type="SUPFAM" id="SSF56176">
    <property type="entry name" value="FAD-binding/transporter-associated domain-like"/>
    <property type="match status" value="1"/>
</dbReference>
<evidence type="ECO:0000256" key="5">
    <source>
        <dbReference type="SAM" id="SignalP"/>
    </source>
</evidence>
<dbReference type="GO" id="GO:0016491">
    <property type="term" value="F:oxidoreductase activity"/>
    <property type="evidence" value="ECO:0007669"/>
    <property type="project" value="UniProtKB-KW"/>
</dbReference>
<sequence>MVGINCKWVTPCVFAIFISSYLCSTQHTVQAITGFRPCDALISAGFTDRVILATSEDYEDRVAGTWAANARFRPWCFVQPHNTQELSGIIKALESAGSGAGDWHIAVRSGGHHFAGTNGIANGVTIDLAAMNSSSFDPENKIASVEPGARWKDVYSNLLDIGNVTVTGGRDGNVGVGGFLVGGGNSYFSGRTGFGADNVVNFEVVLSNGTIVDANTNEHHELWKALKGGGLNFGIVTRFDIQTIPAVDLAFGSSVISFNHSDRVIDAFVEFADLSEELGADAMIVVYTHDMELNEEDVIVVVRANTEGNLNTTSFDKLNAIPNISSEWVHRSLADIANSSQIEGNIKVSGAALTFLNSPFIFRYAVNLNKQLISRFSRSLGAENFGAQMFIQPLPKYFGDIGERKGGNVLGLNRIPSNAAIWSAGIWIKNGTDADLAVIQAEVHAMAAELRFFAEKQDTAVEFVYLNYADPSQDALGSYGPENVAFMKEVAKKYDPQGWWQRRTPGGFKLSRVDD</sequence>